<dbReference type="Proteomes" id="UP000620124">
    <property type="component" value="Unassembled WGS sequence"/>
</dbReference>
<organism evidence="1 2">
    <name type="scientific">Mycena venus</name>
    <dbReference type="NCBI Taxonomy" id="2733690"/>
    <lineage>
        <taxon>Eukaryota</taxon>
        <taxon>Fungi</taxon>
        <taxon>Dikarya</taxon>
        <taxon>Basidiomycota</taxon>
        <taxon>Agaricomycotina</taxon>
        <taxon>Agaricomycetes</taxon>
        <taxon>Agaricomycetidae</taxon>
        <taxon>Agaricales</taxon>
        <taxon>Marasmiineae</taxon>
        <taxon>Mycenaceae</taxon>
        <taxon>Mycena</taxon>
    </lineage>
</organism>
<sequence length="69" mass="7305">MDAALSSSTERLLRVQSPAEAFSFIFANARNQIQAARPADIYCTTVESCVFISSQVLGGSLSSMCASTP</sequence>
<evidence type="ECO:0000313" key="1">
    <source>
        <dbReference type="EMBL" id="KAF7354160.1"/>
    </source>
</evidence>
<comment type="caution">
    <text evidence="1">The sequence shown here is derived from an EMBL/GenBank/DDBJ whole genome shotgun (WGS) entry which is preliminary data.</text>
</comment>
<protein>
    <submittedName>
        <fullName evidence="1">Uncharacterized protein</fullName>
    </submittedName>
</protein>
<dbReference type="EMBL" id="JACAZI010000008">
    <property type="protein sequence ID" value="KAF7354160.1"/>
    <property type="molecule type" value="Genomic_DNA"/>
</dbReference>
<gene>
    <name evidence="1" type="ORF">MVEN_01103600</name>
</gene>
<reference evidence="1" key="1">
    <citation type="submission" date="2020-05" db="EMBL/GenBank/DDBJ databases">
        <title>Mycena genomes resolve the evolution of fungal bioluminescence.</title>
        <authorList>
            <person name="Tsai I.J."/>
        </authorList>
    </citation>
    <scope>NUCLEOTIDE SEQUENCE</scope>
    <source>
        <strain evidence="1">CCC161011</strain>
    </source>
</reference>
<proteinExistence type="predicted"/>
<evidence type="ECO:0000313" key="2">
    <source>
        <dbReference type="Proteomes" id="UP000620124"/>
    </source>
</evidence>
<name>A0A8H7CXP9_9AGAR</name>
<dbReference type="AlphaFoldDB" id="A0A8H7CXP9"/>
<keyword evidence="2" id="KW-1185">Reference proteome</keyword>
<accession>A0A8H7CXP9</accession>